<keyword evidence="2" id="KW-1185">Reference proteome</keyword>
<gene>
    <name evidence="1" type="ORF">NSU_4825</name>
</gene>
<dbReference type="SUPFAM" id="SSF53756">
    <property type="entry name" value="UDP-Glycosyltransferase/glycogen phosphorylase"/>
    <property type="match status" value="1"/>
</dbReference>
<dbReference type="AlphaFoldDB" id="G6EKF4"/>
<dbReference type="Gene3D" id="3.40.50.2000">
    <property type="entry name" value="Glycogen Phosphorylase B"/>
    <property type="match status" value="1"/>
</dbReference>
<dbReference type="Proteomes" id="UP000004030">
    <property type="component" value="Unassembled WGS sequence"/>
</dbReference>
<protein>
    <recommendedName>
        <fullName evidence="3">Glycosyl transferase family 1 domain-containing protein</fullName>
    </recommendedName>
</protein>
<name>G6EKF4_9SPHN</name>
<dbReference type="KEGG" id="npn:JI59_25900"/>
<dbReference type="EMBL" id="AGFM01000094">
    <property type="protein sequence ID" value="EHJ58188.1"/>
    <property type="molecule type" value="Genomic_DNA"/>
</dbReference>
<dbReference type="OrthoDB" id="9771846at2"/>
<proteinExistence type="predicted"/>
<dbReference type="RefSeq" id="WP_007015732.1">
    <property type="nucleotide sequence ID" value="NZ_AGFM01000094.1"/>
</dbReference>
<reference evidence="1 2" key="1">
    <citation type="journal article" date="2012" name="J. Bacteriol.">
        <title>Genome sequence of benzo(a)pyrene-degrading bacterium Novosphingobium pentaromativorans US6-1.</title>
        <authorList>
            <person name="Luo Y.R."/>
            <person name="Kang S.G."/>
            <person name="Kim S.J."/>
            <person name="Kim M.R."/>
            <person name="Li N."/>
            <person name="Lee J.H."/>
            <person name="Kwon K.K."/>
        </authorList>
    </citation>
    <scope>NUCLEOTIDE SEQUENCE [LARGE SCALE GENOMIC DNA]</scope>
    <source>
        <strain evidence="1 2">US6-1</strain>
    </source>
</reference>
<dbReference type="PATRIC" id="fig|1088721.3.peg.4737"/>
<evidence type="ECO:0000313" key="2">
    <source>
        <dbReference type="Proteomes" id="UP000004030"/>
    </source>
</evidence>
<organism evidence="1 2">
    <name type="scientific">Novosphingobium pentaromativorans US6-1</name>
    <dbReference type="NCBI Taxonomy" id="1088721"/>
    <lineage>
        <taxon>Bacteria</taxon>
        <taxon>Pseudomonadati</taxon>
        <taxon>Pseudomonadota</taxon>
        <taxon>Alphaproteobacteria</taxon>
        <taxon>Sphingomonadales</taxon>
        <taxon>Sphingomonadaceae</taxon>
        <taxon>Novosphingobium</taxon>
    </lineage>
</organism>
<sequence>MEKKNILLAQQMLDEGIIHKSFYLKQAPELVISSDIDMALHYLNEGERQGLAPSGFFDPVFYRRMNPDLEDVDELLRHYLTFGREEERWASLAAQLIAAGLDTSAVQEGLVPAPDLPTTDPHYVHAFATSLTVIDNDPRYFSSEFYLARHPDIEGTEPIVHYLNYGRHEGRITNISLMKGIFIDEQKIDPSLPFVLIGVHEASKTGAPIVGMDLARQMASTHNIIFVSLRDGPLLETAKALFPVVVVASQIYEENQFYVDIILSSYPVDDAIFSSTCCLTFIMALSLRECRTTCLVHEFLEYMIPFRDIIYHTDLLVFSSRELLKSWQYMLDNYNRDPASVMVLPQPASGASSRRMTKAEARAKISAATGLDLDGATIVLAAGQIQIRKGTDIFLQIGSQLKRTPGKFVSIWIGEQVSEFEMSFGIWLHAQMERSRDAQGRLPVHFEPAGPLYTVLMDAADVFLVTSRLDPLPNVALDAAARDIPVIAFAGATGLADLADQGKMNLVEVEIGAIDQVIAAIKSHAMGRSASAPRTQSQAANAELRAV</sequence>
<comment type="caution">
    <text evidence="1">The sequence shown here is derived from an EMBL/GenBank/DDBJ whole genome shotgun (WGS) entry which is preliminary data.</text>
</comment>
<dbReference type="Pfam" id="PF13692">
    <property type="entry name" value="Glyco_trans_1_4"/>
    <property type="match status" value="1"/>
</dbReference>
<evidence type="ECO:0000313" key="1">
    <source>
        <dbReference type="EMBL" id="EHJ58188.1"/>
    </source>
</evidence>
<accession>G6EKF4</accession>
<dbReference type="eggNOG" id="COG0438">
    <property type="taxonomic scope" value="Bacteria"/>
</dbReference>
<evidence type="ECO:0008006" key="3">
    <source>
        <dbReference type="Google" id="ProtNLM"/>
    </source>
</evidence>